<evidence type="ECO:0000256" key="4">
    <source>
        <dbReference type="ARBA" id="ARBA00022840"/>
    </source>
</evidence>
<evidence type="ECO:0000313" key="7">
    <source>
        <dbReference type="Proteomes" id="UP001497453"/>
    </source>
</evidence>
<evidence type="ECO:0000259" key="5">
    <source>
        <dbReference type="Pfam" id="PF13087"/>
    </source>
</evidence>
<protein>
    <recommendedName>
        <fullName evidence="5">DNA2/NAM7 helicase-like C-terminal domain-containing protein</fullName>
    </recommendedName>
</protein>
<accession>A0ABP1E8P2</accession>
<evidence type="ECO:0000256" key="3">
    <source>
        <dbReference type="ARBA" id="ARBA00022806"/>
    </source>
</evidence>
<dbReference type="PANTHER" id="PTHR43788">
    <property type="entry name" value="DNA2/NAM7 HELICASE FAMILY MEMBER"/>
    <property type="match status" value="1"/>
</dbReference>
<name>A0ABP1E8P2_9APHY</name>
<dbReference type="SUPFAM" id="SSF52540">
    <property type="entry name" value="P-loop containing nucleoside triphosphate hydrolases"/>
    <property type="match status" value="1"/>
</dbReference>
<dbReference type="InterPro" id="IPR041679">
    <property type="entry name" value="DNA2/NAM7-like_C"/>
</dbReference>
<dbReference type="Gene3D" id="3.40.50.300">
    <property type="entry name" value="P-loop containing nucleotide triphosphate hydrolases"/>
    <property type="match status" value="2"/>
</dbReference>
<organism evidence="6 7">
    <name type="scientific">Somion occarium</name>
    <dbReference type="NCBI Taxonomy" id="3059160"/>
    <lineage>
        <taxon>Eukaryota</taxon>
        <taxon>Fungi</taxon>
        <taxon>Dikarya</taxon>
        <taxon>Basidiomycota</taxon>
        <taxon>Agaricomycotina</taxon>
        <taxon>Agaricomycetes</taxon>
        <taxon>Polyporales</taxon>
        <taxon>Cerrenaceae</taxon>
        <taxon>Somion</taxon>
    </lineage>
</organism>
<keyword evidence="3" id="KW-0347">Helicase</keyword>
<keyword evidence="4" id="KW-0067">ATP-binding</keyword>
<dbReference type="CDD" id="cd17934">
    <property type="entry name" value="DEXXQc_Upf1-like"/>
    <property type="match status" value="1"/>
</dbReference>
<evidence type="ECO:0000256" key="1">
    <source>
        <dbReference type="ARBA" id="ARBA00022741"/>
    </source>
</evidence>
<evidence type="ECO:0000256" key="2">
    <source>
        <dbReference type="ARBA" id="ARBA00022801"/>
    </source>
</evidence>
<evidence type="ECO:0000313" key="6">
    <source>
        <dbReference type="EMBL" id="CAL1716325.1"/>
    </source>
</evidence>
<gene>
    <name evidence="6" type="ORF">GFSPODELE1_LOCUS10709</name>
</gene>
<proteinExistence type="predicted"/>
<dbReference type="Pfam" id="PF13087">
    <property type="entry name" value="AAA_12"/>
    <property type="match status" value="1"/>
</dbReference>
<keyword evidence="1" id="KW-0547">Nucleotide-binding</keyword>
<dbReference type="Pfam" id="PF13245">
    <property type="entry name" value="AAA_19"/>
    <property type="match status" value="1"/>
</dbReference>
<feature type="domain" description="DNA2/NAM7 helicase-like C-terminal" evidence="5">
    <location>
        <begin position="600"/>
        <end position="757"/>
    </location>
</feature>
<reference evidence="7" key="1">
    <citation type="submission" date="2024-04" db="EMBL/GenBank/DDBJ databases">
        <authorList>
            <person name="Shaw F."/>
            <person name="Minotto A."/>
        </authorList>
    </citation>
    <scope>NUCLEOTIDE SEQUENCE [LARGE SCALE GENOMIC DNA]</scope>
</reference>
<dbReference type="PANTHER" id="PTHR43788:SF16">
    <property type="entry name" value="HELICASE WITH ZINC FINGER 2"/>
    <property type="match status" value="1"/>
</dbReference>
<dbReference type="InterPro" id="IPR027417">
    <property type="entry name" value="P-loop_NTPase"/>
</dbReference>
<keyword evidence="7" id="KW-1185">Reference proteome</keyword>
<dbReference type="EMBL" id="OZ037952">
    <property type="protein sequence ID" value="CAL1716325.1"/>
    <property type="molecule type" value="Genomic_DNA"/>
</dbReference>
<dbReference type="InterPro" id="IPR050534">
    <property type="entry name" value="Coronavir_polyprotein_1ab"/>
</dbReference>
<dbReference type="CDD" id="cd18808">
    <property type="entry name" value="SF1_C_Upf1"/>
    <property type="match status" value="1"/>
</dbReference>
<dbReference type="Proteomes" id="UP001497453">
    <property type="component" value="Chromosome 9"/>
</dbReference>
<keyword evidence="2" id="KW-0378">Hydrolase</keyword>
<dbReference type="InterPro" id="IPR047187">
    <property type="entry name" value="SF1_C_Upf1"/>
</dbReference>
<sequence length="796" mass="88546">MISVPWPRSILPSTHCNMAPRLSELQQDVFKKTYAPLRITSLKESELSKDVVGQFLTTAVLDSIGLSAVYGKKGVLTLLALASAGDVLIIHLSGSQQQSRNHSLSPRQLLQHEILCSTRLSKIAFDFERLSTALFLDCKLLIKDGVDIQSLVPGYRKTTATLLASLGGETVLHRKNTLRAFEEHTKDKGLEMKNLALRAWASYMVSTFPSFALSLRSAQHIDTKVIPKKVLAVLAKCARDYDRLSALKPMKVKNGISPDVKIKNGSLQLQQTRFKTRMRRAKDQFVVVKCKADKSTSIGRVSTAKGKSATVNLNQSLPLQGRVSVYTIGKEDLTNAEAARIDIILTCLQRTNTFFEQPFAAFIFLQVPFSKPISSIGMQLPAAYFPGTRTLNPSQLCAVKRILSNASSDRVCLIQGPPGTGKTTVIAACVHSLIANPAYRGERSIWLVAQSNVAVKNIAEKLVDTDFFNFKLLVSLDFHFGWHEHLYAKLESNVVRTDDISDQFQQTVKLFAGCRVILSTLSMLSNPRLATAGVFRLVPIETVVVDEASQIEIGDYLPLLSKFGKGLRKLAFIGDDKQLAPYGQDDIGDLKSVFEVDHLKKRSVFLDIQYRMPKPIGDFLSRRVYDGKLNSQHTISTKTSCRLADIKLSQERKSGTSWENVEEVNAVIKIAQKYASEGKSYRIITPYDAQRNAIEKALEASGVPWEDRCFNVDSFQGNEADHIIISVVRSQKVGFLQNIRRSNVMLSRCKKSMTICTSRAFLEGVASSTLLGRLAKEWAESRQSWITSRDILADKF</sequence>